<keyword evidence="1" id="KW-0812">Transmembrane</keyword>
<evidence type="ECO:0000313" key="2">
    <source>
        <dbReference type="EMBL" id="KXT11010.1"/>
    </source>
</evidence>
<dbReference type="EMBL" id="LFZO01000227">
    <property type="protein sequence ID" value="KXT11010.1"/>
    <property type="molecule type" value="Genomic_DNA"/>
</dbReference>
<dbReference type="AlphaFoldDB" id="A0A139I8F1"/>
<keyword evidence="1" id="KW-0472">Membrane</keyword>
<evidence type="ECO:0000313" key="3">
    <source>
        <dbReference type="Proteomes" id="UP000073492"/>
    </source>
</evidence>
<keyword evidence="3" id="KW-1185">Reference proteome</keyword>
<dbReference type="Proteomes" id="UP000073492">
    <property type="component" value="Unassembled WGS sequence"/>
</dbReference>
<keyword evidence="1" id="KW-1133">Transmembrane helix</keyword>
<protein>
    <submittedName>
        <fullName evidence="2">Uncharacterized protein</fullName>
    </submittedName>
</protein>
<comment type="caution">
    <text evidence="2">The sequence shown here is derived from an EMBL/GenBank/DDBJ whole genome shotgun (WGS) entry which is preliminary data.</text>
</comment>
<evidence type="ECO:0000256" key="1">
    <source>
        <dbReference type="SAM" id="Phobius"/>
    </source>
</evidence>
<reference evidence="2 3" key="1">
    <citation type="submission" date="2015-07" db="EMBL/GenBank/DDBJ databases">
        <title>Comparative genomics of the Sigatoka disease complex on banana suggests a link between parallel evolutionary changes in Pseudocercospora fijiensis and Pseudocercospora eumusae and increased virulence on the banana host.</title>
        <authorList>
            <person name="Chang T.-C."/>
            <person name="Salvucci A."/>
            <person name="Crous P.W."/>
            <person name="Stergiopoulos I."/>
        </authorList>
    </citation>
    <scope>NUCLEOTIDE SEQUENCE [LARGE SCALE GENOMIC DNA]</scope>
    <source>
        <strain evidence="2 3">CBS 116634</strain>
    </source>
</reference>
<accession>A0A139I8F1</accession>
<gene>
    <name evidence="2" type="ORF">AC579_5024</name>
</gene>
<sequence length="191" mass="20436">MISSNCSTTLGVGKTISSGTPIWVKTAPIFSVMIVLLAVRGLITRSLAKDIPEDGFVLSAEASTIPYRDLSAFEKLSGRTDWGVAEGKESRVWRREGRAPLASESAAVEARGPWEELVCSGGTMPPAPGPSRTQTRVLLHAVLGKQLLPELRKSLARGVLIGIGDRIWVVQSATQFFALAVKCGLVQHDAL</sequence>
<organism evidence="2 3">
    <name type="scientific">Pseudocercospora musae</name>
    <dbReference type="NCBI Taxonomy" id="113226"/>
    <lineage>
        <taxon>Eukaryota</taxon>
        <taxon>Fungi</taxon>
        <taxon>Dikarya</taxon>
        <taxon>Ascomycota</taxon>
        <taxon>Pezizomycotina</taxon>
        <taxon>Dothideomycetes</taxon>
        <taxon>Dothideomycetidae</taxon>
        <taxon>Mycosphaerellales</taxon>
        <taxon>Mycosphaerellaceae</taxon>
        <taxon>Pseudocercospora</taxon>
    </lineage>
</organism>
<name>A0A139I8F1_9PEZI</name>
<proteinExistence type="predicted"/>
<feature type="transmembrane region" description="Helical" evidence="1">
    <location>
        <begin position="22"/>
        <end position="43"/>
    </location>
</feature>